<evidence type="ECO:0000313" key="3">
    <source>
        <dbReference type="EMBL" id="EFN56209.1"/>
    </source>
</evidence>
<dbReference type="AlphaFoldDB" id="E1ZDE3"/>
<dbReference type="KEGG" id="cvr:CHLNCDRAFT_144969"/>
<proteinExistence type="predicted"/>
<dbReference type="Proteomes" id="UP000008141">
    <property type="component" value="Unassembled WGS sequence"/>
</dbReference>
<protein>
    <recommendedName>
        <fullName evidence="2">MCM8/REC winged helix domain-containing protein</fullName>
    </recommendedName>
</protein>
<feature type="compositionally biased region" description="Low complexity" evidence="1">
    <location>
        <begin position="110"/>
        <end position="123"/>
    </location>
</feature>
<name>E1ZDE3_CHLVA</name>
<accession>E1ZDE3</accession>
<dbReference type="Pfam" id="PF25051">
    <property type="entry name" value="WHD_MCM8"/>
    <property type="match status" value="1"/>
</dbReference>
<dbReference type="STRING" id="554065.E1ZDE3"/>
<dbReference type="InterPro" id="IPR056875">
    <property type="entry name" value="MCM8/REC_WHD"/>
</dbReference>
<feature type="domain" description="MCM8/REC winged helix" evidence="2">
    <location>
        <begin position="20"/>
        <end position="102"/>
    </location>
</feature>
<organism evidence="4">
    <name type="scientific">Chlorella variabilis</name>
    <name type="common">Green alga</name>
    <dbReference type="NCBI Taxonomy" id="554065"/>
    <lineage>
        <taxon>Eukaryota</taxon>
        <taxon>Viridiplantae</taxon>
        <taxon>Chlorophyta</taxon>
        <taxon>core chlorophytes</taxon>
        <taxon>Trebouxiophyceae</taxon>
        <taxon>Chlorellales</taxon>
        <taxon>Chlorellaceae</taxon>
        <taxon>Chlorella clade</taxon>
        <taxon>Chlorella</taxon>
    </lineage>
</organism>
<dbReference type="CDD" id="cd22247">
    <property type="entry name" value="MCM8_WHD"/>
    <property type="match status" value="1"/>
</dbReference>
<reference evidence="3 4" key="1">
    <citation type="journal article" date="2010" name="Plant Cell">
        <title>The Chlorella variabilis NC64A genome reveals adaptation to photosymbiosis, coevolution with viruses, and cryptic sex.</title>
        <authorList>
            <person name="Blanc G."/>
            <person name="Duncan G."/>
            <person name="Agarkova I."/>
            <person name="Borodovsky M."/>
            <person name="Gurnon J."/>
            <person name="Kuo A."/>
            <person name="Lindquist E."/>
            <person name="Lucas S."/>
            <person name="Pangilinan J."/>
            <person name="Polle J."/>
            <person name="Salamov A."/>
            <person name="Terry A."/>
            <person name="Yamada T."/>
            <person name="Dunigan D.D."/>
            <person name="Grigoriev I.V."/>
            <person name="Claverie J.M."/>
            <person name="Van Etten J.L."/>
        </authorList>
    </citation>
    <scope>NUCLEOTIDE SEQUENCE [LARGE SCALE GENOMIC DNA]</scope>
    <source>
        <strain evidence="3 4">NC64A</strain>
    </source>
</reference>
<evidence type="ECO:0000259" key="2">
    <source>
        <dbReference type="Pfam" id="PF25051"/>
    </source>
</evidence>
<sequence>MRQTLDSQVASGGGGLECLDFTRGGGGGGRAGSQAGERRRFLEALGWHCQAKGDAVVEAWELQDVADRIVLQAPSLQALIEQLNEAGTWDLLKKGAGRYQVCGVAVQRVPQQSGPQQSGAAGRFAWGSGGAPAASQLSAGSKRGHQQSQQQPPPVPRW</sequence>
<dbReference type="RefSeq" id="XP_005848311.1">
    <property type="nucleotide sequence ID" value="XM_005848249.1"/>
</dbReference>
<gene>
    <name evidence="3" type="ORF">CHLNCDRAFT_144969</name>
</gene>
<dbReference type="InParanoid" id="E1ZDE3"/>
<evidence type="ECO:0000256" key="1">
    <source>
        <dbReference type="SAM" id="MobiDB-lite"/>
    </source>
</evidence>
<dbReference type="EMBL" id="GL433842">
    <property type="protein sequence ID" value="EFN56209.1"/>
    <property type="molecule type" value="Genomic_DNA"/>
</dbReference>
<evidence type="ECO:0000313" key="4">
    <source>
        <dbReference type="Proteomes" id="UP000008141"/>
    </source>
</evidence>
<keyword evidence="4" id="KW-1185">Reference proteome</keyword>
<feature type="region of interest" description="Disordered" evidence="1">
    <location>
        <begin position="110"/>
        <end position="158"/>
    </location>
</feature>
<dbReference type="GeneID" id="17355704"/>